<sequence length="52" mass="6184">MCICLKAFEFRWYEFYHSASKDLSIRLWNLKTMQTIAIMTGFEHCNGSNLSF</sequence>
<evidence type="ECO:0000313" key="2">
    <source>
        <dbReference type="Proteomes" id="UP000233469"/>
    </source>
</evidence>
<dbReference type="EMBL" id="LLXL01000328">
    <property type="protein sequence ID" value="PKK74054.1"/>
    <property type="molecule type" value="Genomic_DNA"/>
</dbReference>
<reference evidence="1 2" key="1">
    <citation type="submission" date="2016-04" db="EMBL/GenBank/DDBJ databases">
        <title>Genome analyses suggest a sexual origin of heterokaryosis in a supposedly ancient asexual fungus.</title>
        <authorList>
            <person name="Ropars J."/>
            <person name="Sedzielewska K."/>
            <person name="Noel J."/>
            <person name="Charron P."/>
            <person name="Farinelli L."/>
            <person name="Marton T."/>
            <person name="Kruger M."/>
            <person name="Pelin A."/>
            <person name="Brachmann A."/>
            <person name="Corradi N."/>
        </authorList>
    </citation>
    <scope>NUCLEOTIDE SEQUENCE [LARGE SCALE GENOMIC DNA]</scope>
    <source>
        <strain evidence="1 2">C2</strain>
    </source>
</reference>
<organism evidence="1 2">
    <name type="scientific">Rhizophagus irregularis</name>
    <dbReference type="NCBI Taxonomy" id="588596"/>
    <lineage>
        <taxon>Eukaryota</taxon>
        <taxon>Fungi</taxon>
        <taxon>Fungi incertae sedis</taxon>
        <taxon>Mucoromycota</taxon>
        <taxon>Glomeromycotina</taxon>
        <taxon>Glomeromycetes</taxon>
        <taxon>Glomerales</taxon>
        <taxon>Glomeraceae</taxon>
        <taxon>Rhizophagus</taxon>
    </lineage>
</organism>
<gene>
    <name evidence="1" type="ORF">RhiirC2_739572</name>
</gene>
<dbReference type="Proteomes" id="UP000233469">
    <property type="component" value="Unassembled WGS sequence"/>
</dbReference>
<protein>
    <submittedName>
        <fullName evidence="1">Uncharacterized protein</fullName>
    </submittedName>
</protein>
<comment type="caution">
    <text evidence="1">The sequence shown here is derived from an EMBL/GenBank/DDBJ whole genome shotgun (WGS) entry which is preliminary data.</text>
</comment>
<reference evidence="1 2" key="2">
    <citation type="submission" date="2017-10" db="EMBL/GenBank/DDBJ databases">
        <title>Extensive intraspecific genome diversity in a model arbuscular mycorrhizal fungus.</title>
        <authorList>
            <person name="Chen E.C.H."/>
            <person name="Morin E."/>
            <person name="Baudet D."/>
            <person name="Noel J."/>
            <person name="Ndikumana S."/>
            <person name="Charron P."/>
            <person name="St-Onge C."/>
            <person name="Giorgi J."/>
            <person name="Grigoriev I.V."/>
            <person name="Roux C."/>
            <person name="Martin F.M."/>
            <person name="Corradi N."/>
        </authorList>
    </citation>
    <scope>NUCLEOTIDE SEQUENCE [LARGE SCALE GENOMIC DNA]</scope>
    <source>
        <strain evidence="1 2">C2</strain>
    </source>
</reference>
<dbReference type="AlphaFoldDB" id="A0A2N1NJP0"/>
<name>A0A2N1NJP0_9GLOM</name>
<accession>A0A2N1NJP0</accession>
<proteinExistence type="predicted"/>
<evidence type="ECO:0000313" key="1">
    <source>
        <dbReference type="EMBL" id="PKK74054.1"/>
    </source>
</evidence>